<dbReference type="InterPro" id="IPR050653">
    <property type="entry name" value="Prot_Inhib_GrowthFact_Antg"/>
</dbReference>
<dbReference type="CDD" id="cd00104">
    <property type="entry name" value="KAZAL_FS"/>
    <property type="match status" value="2"/>
</dbReference>
<dbReference type="InterPro" id="IPR002350">
    <property type="entry name" value="Kazal_dom"/>
</dbReference>
<dbReference type="Gene3D" id="3.30.60.30">
    <property type="match status" value="2"/>
</dbReference>
<keyword evidence="4" id="KW-0732">Signal</keyword>
<evidence type="ECO:0000313" key="7">
    <source>
        <dbReference type="Proteomes" id="UP000828390"/>
    </source>
</evidence>
<keyword evidence="1" id="KW-0646">Protease inhibitor</keyword>
<dbReference type="SMART" id="SM00280">
    <property type="entry name" value="KAZAL"/>
    <property type="match status" value="2"/>
</dbReference>
<organism evidence="6 7">
    <name type="scientific">Dreissena polymorpha</name>
    <name type="common">Zebra mussel</name>
    <name type="synonym">Mytilus polymorpha</name>
    <dbReference type="NCBI Taxonomy" id="45954"/>
    <lineage>
        <taxon>Eukaryota</taxon>
        <taxon>Metazoa</taxon>
        <taxon>Spiralia</taxon>
        <taxon>Lophotrochozoa</taxon>
        <taxon>Mollusca</taxon>
        <taxon>Bivalvia</taxon>
        <taxon>Autobranchia</taxon>
        <taxon>Heteroconchia</taxon>
        <taxon>Euheterodonta</taxon>
        <taxon>Imparidentia</taxon>
        <taxon>Neoheterodontei</taxon>
        <taxon>Myida</taxon>
        <taxon>Dreissenoidea</taxon>
        <taxon>Dreissenidae</taxon>
        <taxon>Dreissena</taxon>
    </lineage>
</organism>
<dbReference type="GO" id="GO:0004867">
    <property type="term" value="F:serine-type endopeptidase inhibitor activity"/>
    <property type="evidence" value="ECO:0007669"/>
    <property type="project" value="UniProtKB-KW"/>
</dbReference>
<evidence type="ECO:0000259" key="5">
    <source>
        <dbReference type="PROSITE" id="PS51465"/>
    </source>
</evidence>
<keyword evidence="3" id="KW-1015">Disulfide bond</keyword>
<name>A0A9D4H4P7_DREPO</name>
<dbReference type="AlphaFoldDB" id="A0A9D4H4P7"/>
<accession>A0A9D4H4P7</accession>
<feature type="chain" id="PRO_5039072945" description="Kazal-like domain-containing protein" evidence="4">
    <location>
        <begin position="17"/>
        <end position="151"/>
    </location>
</feature>
<evidence type="ECO:0000313" key="6">
    <source>
        <dbReference type="EMBL" id="KAH3829501.1"/>
    </source>
</evidence>
<dbReference type="GO" id="GO:0005576">
    <property type="term" value="C:extracellular region"/>
    <property type="evidence" value="ECO:0007669"/>
    <property type="project" value="TreeGrafter"/>
</dbReference>
<dbReference type="PANTHER" id="PTHR10913:SF45">
    <property type="entry name" value="FOLLISTATIN, ISOFORM A-RELATED"/>
    <property type="match status" value="1"/>
</dbReference>
<evidence type="ECO:0000256" key="3">
    <source>
        <dbReference type="ARBA" id="ARBA00023157"/>
    </source>
</evidence>
<gene>
    <name evidence="6" type="ORF">DPMN_131497</name>
</gene>
<feature type="signal peptide" evidence="4">
    <location>
        <begin position="1"/>
        <end position="16"/>
    </location>
</feature>
<keyword evidence="2" id="KW-0722">Serine protease inhibitor</keyword>
<reference evidence="6" key="1">
    <citation type="journal article" date="2019" name="bioRxiv">
        <title>The Genome of the Zebra Mussel, Dreissena polymorpha: A Resource for Invasive Species Research.</title>
        <authorList>
            <person name="McCartney M.A."/>
            <person name="Auch B."/>
            <person name="Kono T."/>
            <person name="Mallez S."/>
            <person name="Zhang Y."/>
            <person name="Obille A."/>
            <person name="Becker A."/>
            <person name="Abrahante J.E."/>
            <person name="Garbe J."/>
            <person name="Badalamenti J.P."/>
            <person name="Herman A."/>
            <person name="Mangelson H."/>
            <person name="Liachko I."/>
            <person name="Sullivan S."/>
            <person name="Sone E.D."/>
            <person name="Koren S."/>
            <person name="Silverstein K.A.T."/>
            <person name="Beckman K.B."/>
            <person name="Gohl D.M."/>
        </authorList>
    </citation>
    <scope>NUCLEOTIDE SEQUENCE</scope>
    <source>
        <strain evidence="6">Duluth1</strain>
        <tissue evidence="6">Whole animal</tissue>
    </source>
</reference>
<dbReference type="EMBL" id="JAIWYP010000005">
    <property type="protein sequence ID" value="KAH3829501.1"/>
    <property type="molecule type" value="Genomic_DNA"/>
</dbReference>
<evidence type="ECO:0000256" key="4">
    <source>
        <dbReference type="SAM" id="SignalP"/>
    </source>
</evidence>
<comment type="caution">
    <text evidence="6">The sequence shown here is derived from an EMBL/GenBank/DDBJ whole genome shotgun (WGS) entry which is preliminary data.</text>
</comment>
<proteinExistence type="predicted"/>
<dbReference type="SUPFAM" id="SSF100895">
    <property type="entry name" value="Kazal-type serine protease inhibitors"/>
    <property type="match status" value="2"/>
</dbReference>
<protein>
    <recommendedName>
        <fullName evidence="5">Kazal-like domain-containing protein</fullName>
    </recommendedName>
</protein>
<dbReference type="Proteomes" id="UP000828390">
    <property type="component" value="Unassembled WGS sequence"/>
</dbReference>
<dbReference type="OrthoDB" id="126772at2759"/>
<dbReference type="GO" id="GO:0030154">
    <property type="term" value="P:cell differentiation"/>
    <property type="evidence" value="ECO:0007669"/>
    <property type="project" value="TreeGrafter"/>
</dbReference>
<dbReference type="Pfam" id="PF07648">
    <property type="entry name" value="Kazal_2"/>
    <property type="match status" value="2"/>
</dbReference>
<feature type="domain" description="Kazal-like" evidence="5">
    <location>
        <begin position="22"/>
        <end position="78"/>
    </location>
</feature>
<keyword evidence="7" id="KW-1185">Reference proteome</keyword>
<feature type="domain" description="Kazal-like" evidence="5">
    <location>
        <begin position="95"/>
        <end position="151"/>
    </location>
</feature>
<dbReference type="PROSITE" id="PS51465">
    <property type="entry name" value="KAZAL_2"/>
    <property type="match status" value="2"/>
</dbReference>
<dbReference type="PANTHER" id="PTHR10913">
    <property type="entry name" value="FOLLISTATIN-RELATED"/>
    <property type="match status" value="1"/>
</dbReference>
<evidence type="ECO:0000256" key="1">
    <source>
        <dbReference type="ARBA" id="ARBA00022690"/>
    </source>
</evidence>
<reference evidence="6" key="2">
    <citation type="submission" date="2020-11" db="EMBL/GenBank/DDBJ databases">
        <authorList>
            <person name="McCartney M.A."/>
            <person name="Auch B."/>
            <person name="Kono T."/>
            <person name="Mallez S."/>
            <person name="Becker A."/>
            <person name="Gohl D.M."/>
            <person name="Silverstein K.A.T."/>
            <person name="Koren S."/>
            <person name="Bechman K.B."/>
            <person name="Herman A."/>
            <person name="Abrahante J.E."/>
            <person name="Garbe J."/>
        </authorList>
    </citation>
    <scope>NUCLEOTIDE SEQUENCE</scope>
    <source>
        <strain evidence="6">Duluth1</strain>
        <tissue evidence="6">Whole animal</tissue>
    </source>
</reference>
<dbReference type="InterPro" id="IPR036058">
    <property type="entry name" value="Kazal_dom_sf"/>
</dbReference>
<evidence type="ECO:0000256" key="2">
    <source>
        <dbReference type="ARBA" id="ARBA00022900"/>
    </source>
</evidence>
<sequence length="151" mass="16483">MRVHWMVLLCATVANAQNFNGGDSTWYCGILANENCSIHIAEPRCGTDLITYTNMCALGQAHCKDATVNQLHMGPCGDGGTTTRSPEQIVHGSELVLDFQCVVLGHRGCEPAMNEKICGTDGITYQNFCEYEKARCMHRDLHVAKLGDCSA</sequence>